<name>A0ABZ1ZTQ4_STRAQ</name>
<organism evidence="2 3">
    <name type="scientific">Streptomyces anulatus</name>
    <name type="common">Streptomyces chrysomallus</name>
    <dbReference type="NCBI Taxonomy" id="1892"/>
    <lineage>
        <taxon>Bacteria</taxon>
        <taxon>Bacillati</taxon>
        <taxon>Actinomycetota</taxon>
        <taxon>Actinomycetes</taxon>
        <taxon>Kitasatosporales</taxon>
        <taxon>Streptomycetaceae</taxon>
        <taxon>Streptomyces</taxon>
    </lineage>
</organism>
<protein>
    <submittedName>
        <fullName evidence="2">Pyridoxamine 5'-phosphate oxidase family protein</fullName>
    </submittedName>
</protein>
<dbReference type="Gene3D" id="2.30.110.10">
    <property type="entry name" value="Electron Transport, Fmn-binding Protein, Chain A"/>
    <property type="match status" value="1"/>
</dbReference>
<gene>
    <name evidence="2" type="ORF">OG367_17615</name>
</gene>
<evidence type="ECO:0000313" key="3">
    <source>
        <dbReference type="Proteomes" id="UP001431926"/>
    </source>
</evidence>
<sequence>MEPAPFDIDAFLSQPLTARIATDGPSVRPVWFLWEEGAFWVLTGPWTKLFHRVSADPQIALVVDVCDIATGLVRQVIARGRAELVPFDVPRGRRKLIRYLGADESRWDSRFVRYLHDDPDERGTVWLRLSPSSVTARDLSYTVVH</sequence>
<dbReference type="InterPro" id="IPR012349">
    <property type="entry name" value="Split_barrel_FMN-bd"/>
</dbReference>
<keyword evidence="3" id="KW-1185">Reference proteome</keyword>
<dbReference type="InterPro" id="IPR011576">
    <property type="entry name" value="Pyridox_Oxase_N"/>
</dbReference>
<evidence type="ECO:0000313" key="2">
    <source>
        <dbReference type="EMBL" id="WUX42147.1"/>
    </source>
</evidence>
<dbReference type="EMBL" id="CP109491">
    <property type="protein sequence ID" value="WUX42147.1"/>
    <property type="molecule type" value="Genomic_DNA"/>
</dbReference>
<dbReference type="SUPFAM" id="SSF50475">
    <property type="entry name" value="FMN-binding split barrel"/>
    <property type="match status" value="1"/>
</dbReference>
<dbReference type="Pfam" id="PF01243">
    <property type="entry name" value="PNPOx_N"/>
    <property type="match status" value="1"/>
</dbReference>
<dbReference type="Proteomes" id="UP001431926">
    <property type="component" value="Chromosome"/>
</dbReference>
<dbReference type="RefSeq" id="WP_329360282.1">
    <property type="nucleotide sequence ID" value="NZ_CP109490.1"/>
</dbReference>
<accession>A0ABZ1ZTQ4</accession>
<proteinExistence type="predicted"/>
<reference evidence="2" key="1">
    <citation type="submission" date="2022-10" db="EMBL/GenBank/DDBJ databases">
        <title>The complete genomes of actinobacterial strains from the NBC collection.</title>
        <authorList>
            <person name="Joergensen T.S."/>
            <person name="Alvarez Arevalo M."/>
            <person name="Sterndorff E.B."/>
            <person name="Faurdal D."/>
            <person name="Vuksanovic O."/>
            <person name="Mourched A.-S."/>
            <person name="Charusanti P."/>
            <person name="Shaw S."/>
            <person name="Blin K."/>
            <person name="Weber T."/>
        </authorList>
    </citation>
    <scope>NUCLEOTIDE SEQUENCE</scope>
    <source>
        <strain evidence="2">NBC_01436</strain>
    </source>
</reference>
<feature type="domain" description="Pyridoxamine 5'-phosphate oxidase N-terminal" evidence="1">
    <location>
        <begin position="8"/>
        <end position="133"/>
    </location>
</feature>
<evidence type="ECO:0000259" key="1">
    <source>
        <dbReference type="Pfam" id="PF01243"/>
    </source>
</evidence>